<dbReference type="AlphaFoldDB" id="G2E5U6"/>
<sequence length="235" mass="26082">MSKIHFIGGEKGGVGKSVLARVLAQYHIDRDLPFAAFDTDRSHGALLRFYADFSNPILLEDAESADRLMESALETERNVLVDLAAQTSAPLHRWIDQADLLELASEEDIPIVFWHVIDDGADGIALLDNLLDRYGERAAYVVVRNQGRGKNFSAYEASEARAKAEEMGAYQIDLPELHAGSMHKIDHGGISLWAAINNKEAGLGLMDRQRVKVWIKRAYQQLDTLNEALLAPAED</sequence>
<dbReference type="InterPro" id="IPR027417">
    <property type="entry name" value="P-loop_NTPase"/>
</dbReference>
<keyword evidence="2" id="KW-1185">Reference proteome</keyword>
<reference evidence="1 2" key="1">
    <citation type="submission" date="2011-06" db="EMBL/GenBank/DDBJ databases">
        <title>The draft genome of Thiorhodococcus drewsii AZ1.</title>
        <authorList>
            <consortium name="US DOE Joint Genome Institute (JGI-PGF)"/>
            <person name="Lucas S."/>
            <person name="Han J."/>
            <person name="Lapidus A."/>
            <person name="Cheng J.-F."/>
            <person name="Goodwin L."/>
            <person name="Pitluck S."/>
            <person name="Peters L."/>
            <person name="Land M.L."/>
            <person name="Hauser L."/>
            <person name="Vogl K."/>
            <person name="Liu Z."/>
            <person name="Imhoff J."/>
            <person name="Thiel V."/>
            <person name="Frigaard N.-U."/>
            <person name="Bryant D.A."/>
            <person name="Woyke T.J."/>
        </authorList>
    </citation>
    <scope>NUCLEOTIDE SEQUENCE [LARGE SCALE GENOMIC DNA]</scope>
    <source>
        <strain evidence="1 2">AZ1</strain>
    </source>
</reference>
<accession>G2E5U6</accession>
<protein>
    <submittedName>
        <fullName evidence="1">Putative mobilization protein MobD</fullName>
    </submittedName>
</protein>
<evidence type="ECO:0000313" key="1">
    <source>
        <dbReference type="EMBL" id="EGV28591.1"/>
    </source>
</evidence>
<dbReference type="Gene3D" id="3.40.50.300">
    <property type="entry name" value="P-loop containing nucleotide triphosphate hydrolases"/>
    <property type="match status" value="1"/>
</dbReference>
<gene>
    <name evidence="1" type="ORF">ThidrDRAFT_3659</name>
</gene>
<name>G2E5U6_9GAMM</name>
<organism evidence="1 2">
    <name type="scientific">Thiorhodococcus drewsii AZ1</name>
    <dbReference type="NCBI Taxonomy" id="765913"/>
    <lineage>
        <taxon>Bacteria</taxon>
        <taxon>Pseudomonadati</taxon>
        <taxon>Pseudomonadota</taxon>
        <taxon>Gammaproteobacteria</taxon>
        <taxon>Chromatiales</taxon>
        <taxon>Chromatiaceae</taxon>
        <taxon>Thiorhodococcus</taxon>
    </lineage>
</organism>
<dbReference type="SUPFAM" id="SSF52540">
    <property type="entry name" value="P-loop containing nucleoside triphosphate hydrolases"/>
    <property type="match status" value="1"/>
</dbReference>
<dbReference type="eggNOG" id="COG1192">
    <property type="taxonomic scope" value="Bacteria"/>
</dbReference>
<dbReference type="EMBL" id="AFWT01000034">
    <property type="protein sequence ID" value="EGV28591.1"/>
    <property type="molecule type" value="Genomic_DNA"/>
</dbReference>
<dbReference type="OrthoDB" id="69313at2"/>
<evidence type="ECO:0000313" key="2">
    <source>
        <dbReference type="Proteomes" id="UP000004200"/>
    </source>
</evidence>
<comment type="caution">
    <text evidence="1">The sequence shown here is derived from an EMBL/GenBank/DDBJ whole genome shotgun (WGS) entry which is preliminary data.</text>
</comment>
<dbReference type="STRING" id="765913.ThidrDRAFT_3659"/>
<dbReference type="RefSeq" id="WP_007042372.1">
    <property type="nucleotide sequence ID" value="NZ_AFWT01000034.1"/>
</dbReference>
<proteinExistence type="predicted"/>
<dbReference type="PATRIC" id="fig|765913.3.peg.3727"/>
<dbReference type="Proteomes" id="UP000004200">
    <property type="component" value="Unassembled WGS sequence"/>
</dbReference>